<dbReference type="AlphaFoldDB" id="A0A2S9X1R6"/>
<dbReference type="EMBL" id="MTBD01000029">
    <property type="protein sequence ID" value="PRP69661.1"/>
    <property type="molecule type" value="Genomic_DNA"/>
</dbReference>
<proteinExistence type="predicted"/>
<sequence length="247" mass="26846">MTQYNDIHTILQGKGGVGKSHIASIIAQAIRAIFGTLPLSIDTDPVNKTLMRYPALQARGLEILNGDNQIDSRQFDTMIEWLLEHDGPAVIDNGATSFVPATGYLAETGAIDVLNSAGRRVVIHTVLVGGQAFSDTVSGLQALLESTNAPIVVWENEFFGAVEKDGRRFQHSSLYNRHCDRIAGIVTLRRNSAALAGQDIAQLGIQGLTFAEAISSPEWGTMPKHRLRTIWNDYISQLEPIVKGQAA</sequence>
<dbReference type="Proteomes" id="UP000239469">
    <property type="component" value="Unassembled WGS sequence"/>
</dbReference>
<protein>
    <recommendedName>
        <fullName evidence="3">Conjugal transfer protein TraL</fullName>
    </recommendedName>
</protein>
<comment type="caution">
    <text evidence="1">The sequence shown here is derived from an EMBL/GenBank/DDBJ whole genome shotgun (WGS) entry which is preliminary data.</text>
</comment>
<organism evidence="1 2">
    <name type="scientific">Chromobacterium amazonense</name>
    <dbReference type="NCBI Taxonomy" id="1382803"/>
    <lineage>
        <taxon>Bacteria</taxon>
        <taxon>Pseudomonadati</taxon>
        <taxon>Pseudomonadota</taxon>
        <taxon>Betaproteobacteria</taxon>
        <taxon>Neisseriales</taxon>
        <taxon>Chromobacteriaceae</taxon>
        <taxon>Chromobacterium</taxon>
    </lineage>
</organism>
<reference evidence="1 2" key="1">
    <citation type="submission" date="2017-01" db="EMBL/GenBank/DDBJ databases">
        <title>New insights into the genetic diversity of Chromobacterium isolated from tropical freshwater lake.</title>
        <authorList>
            <person name="Santos A.B."/>
            <person name="Nascimento A.M."/>
            <person name="Da Silva P.C."/>
        </authorList>
    </citation>
    <scope>NUCLEOTIDE SEQUENCE [LARGE SCALE GENOMIC DNA]</scope>
    <source>
        <strain evidence="1 2">56AF</strain>
    </source>
</reference>
<evidence type="ECO:0008006" key="3">
    <source>
        <dbReference type="Google" id="ProtNLM"/>
    </source>
</evidence>
<accession>A0A2S9X1R6</accession>
<evidence type="ECO:0000313" key="2">
    <source>
        <dbReference type="Proteomes" id="UP000239469"/>
    </source>
</evidence>
<name>A0A2S9X1R6_9NEIS</name>
<dbReference type="RefSeq" id="WP_106077466.1">
    <property type="nucleotide sequence ID" value="NZ_MTBD01000029.1"/>
</dbReference>
<dbReference type="SUPFAM" id="SSF52540">
    <property type="entry name" value="P-loop containing nucleoside triphosphate hydrolases"/>
    <property type="match status" value="1"/>
</dbReference>
<evidence type="ECO:0000313" key="1">
    <source>
        <dbReference type="EMBL" id="PRP69661.1"/>
    </source>
</evidence>
<dbReference type="OrthoDB" id="69313at2"/>
<gene>
    <name evidence="1" type="ORF">BUE93_15670</name>
</gene>
<dbReference type="InterPro" id="IPR027417">
    <property type="entry name" value="P-loop_NTPase"/>
</dbReference>